<reference evidence="1 2" key="1">
    <citation type="submission" date="2020-07" db="EMBL/GenBank/DDBJ databases">
        <title>Halosimplex litoreum sp. nov. and Halosimplex rubrum sp. nov., isolated from different salt environments.</title>
        <authorList>
            <person name="Cui H."/>
        </authorList>
    </citation>
    <scope>NUCLEOTIDE SEQUENCE [LARGE SCALE GENOMIC DNA]</scope>
    <source>
        <strain evidence="1 2">R2</strain>
    </source>
</reference>
<dbReference type="KEGG" id="hpel:HZS54_11930"/>
<name>A0A7D5P6T3_9EURY</name>
<dbReference type="Proteomes" id="UP000509346">
    <property type="component" value="Chromosome"/>
</dbReference>
<dbReference type="EMBL" id="CP058909">
    <property type="protein sequence ID" value="QLH82277.1"/>
    <property type="molecule type" value="Genomic_DNA"/>
</dbReference>
<proteinExistence type="predicted"/>
<gene>
    <name evidence="1" type="ORF">HZS54_11930</name>
</gene>
<protein>
    <submittedName>
        <fullName evidence="1">Uncharacterized protein</fullName>
    </submittedName>
</protein>
<sequence>MERDKYRLAELEETNHLLATLGDLNLDTEALLIAIHAADDELTKEWKSQGALQQWKGQRNSPAVELVNDIVEHTSESWWVRYNPNTGDEPTIRVHWKALSRIEATEDLLAEIADGEDRKTDLIESAIADTIYTVGKRVVESRYTEREFLAFHLGTSYSVDQTASIMTQILDSDQSSGAVRKYQSRAADKLKLAHATLDVMRSPEPKQVSELPSLEARLESPLDDETKTALIEGLHRKIYFTDKHSRTNVTASPTENITLDFNFMGDQIESFIHIDTAEIDRTVYVDEIHDGNISNVERASSGKELTSLADLSASSAALVDDIHDILDELFPPQPQQSMVFSGTESGWTSTQALADSNEGGGVISFIAFIDMPKALH</sequence>
<accession>A0A7D5P6T3</accession>
<dbReference type="AlphaFoldDB" id="A0A7D5P6T3"/>
<organism evidence="1 2">
    <name type="scientific">Halosimplex pelagicum</name>
    <dbReference type="NCBI Taxonomy" id="869886"/>
    <lineage>
        <taxon>Archaea</taxon>
        <taxon>Methanobacteriati</taxon>
        <taxon>Methanobacteriota</taxon>
        <taxon>Stenosarchaea group</taxon>
        <taxon>Halobacteria</taxon>
        <taxon>Halobacteriales</taxon>
        <taxon>Haloarculaceae</taxon>
        <taxon>Halosimplex</taxon>
    </lineage>
</organism>
<dbReference type="GeneID" id="56083309"/>
<evidence type="ECO:0000313" key="2">
    <source>
        <dbReference type="Proteomes" id="UP000509346"/>
    </source>
</evidence>
<evidence type="ECO:0000313" key="1">
    <source>
        <dbReference type="EMBL" id="QLH82277.1"/>
    </source>
</evidence>
<dbReference type="RefSeq" id="WP_179922745.1">
    <property type="nucleotide sequence ID" value="NZ_CP058909.1"/>
</dbReference>
<keyword evidence="2" id="KW-1185">Reference proteome</keyword>